<sequence length="764" mass="84483">MSPLRMQNLIGLHVSRYNPGFNGVCDMPCRSFVEDDIEDDIDQTRLSQDVSAISYPSPSLRRPVMEAITWPIQRMTQAVDLLAPGLQVPQHEPCARDASTETPIASIDGANGNSHSQNNVHSRENRPIDSVQSSLHQAELLDATSSTAPQNLERPVQDVTRKMKEESVDPTRCIIHEDIISDTVVEREEVHEPEDQDQTVVLTDQKSMSAAKTQSTPGETGEPKTVNPSSSRPPGASQTQCETESSRAGIVHPVPRISEPSKTRKRLRLWERIQSITIKKFKKKGQQFELEPVRRTQAKPNPVLTSLPLQVRNATNDTQASIIEARNDTALETVSISPSISTVPHTTQLNKDNSDKEHILLPSPSLYSPKSGTYVAKLRDRPPSAAANAQWLPLRARLATDLRSALLTLPPSLSRDDCMIELELCMSGQVEKENPNLVTLAPAIWIRCGSRRCRDCIKEAVADLSYLSGYPVHVRLDAPRYAFSCLSFQKKVSKPTLQSAHERAIGSVSYKLTENNISARKSYSTCGSVVHFNVFEGVNESVVRSVIGGLVNINGNLYGITTAHALFETIDITKLASNFEATERSLMIWEDSSRNPHVVRLEHSAICYSRLCLPIKTSAKSQDENARSHSAIYDCFDGADIALIRIKRGIFPSNCYQVQLPGSRKSQTDFVTHVADKITSGPVRILCSSFDARSGYVLEGSALFMDKTGLFQTRKLATEAPLVYEHESYAHMLPMHKVFEDIKTAVLLGEAVSSVNISFPDALP</sequence>
<feature type="compositionally biased region" description="Polar residues" evidence="1">
    <location>
        <begin position="226"/>
        <end position="243"/>
    </location>
</feature>
<feature type="compositionally biased region" description="Polar residues" evidence="1">
    <location>
        <begin position="198"/>
        <end position="218"/>
    </location>
</feature>
<evidence type="ECO:0000256" key="1">
    <source>
        <dbReference type="SAM" id="MobiDB-lite"/>
    </source>
</evidence>
<dbReference type="EMBL" id="KZ805370">
    <property type="protein sequence ID" value="PVI00623.1"/>
    <property type="molecule type" value="Genomic_DNA"/>
</dbReference>
<dbReference type="OrthoDB" id="4395072at2759"/>
<accession>A0A2V1DQU0</accession>
<feature type="compositionally biased region" description="Polar residues" evidence="1">
    <location>
        <begin position="111"/>
        <end position="120"/>
    </location>
</feature>
<organism evidence="2 3">
    <name type="scientific">Periconia macrospinosa</name>
    <dbReference type="NCBI Taxonomy" id="97972"/>
    <lineage>
        <taxon>Eukaryota</taxon>
        <taxon>Fungi</taxon>
        <taxon>Dikarya</taxon>
        <taxon>Ascomycota</taxon>
        <taxon>Pezizomycotina</taxon>
        <taxon>Dothideomycetes</taxon>
        <taxon>Pleosporomycetidae</taxon>
        <taxon>Pleosporales</taxon>
        <taxon>Massarineae</taxon>
        <taxon>Periconiaceae</taxon>
        <taxon>Periconia</taxon>
    </lineage>
</organism>
<protein>
    <submittedName>
        <fullName evidence="2">Uncharacterized protein</fullName>
    </submittedName>
</protein>
<reference evidence="2 3" key="1">
    <citation type="journal article" date="2018" name="Sci. Rep.">
        <title>Comparative genomics provides insights into the lifestyle and reveals functional heterogeneity of dark septate endophytic fungi.</title>
        <authorList>
            <person name="Knapp D.G."/>
            <person name="Nemeth J.B."/>
            <person name="Barry K."/>
            <person name="Hainaut M."/>
            <person name="Henrissat B."/>
            <person name="Johnson J."/>
            <person name="Kuo A."/>
            <person name="Lim J.H.P."/>
            <person name="Lipzen A."/>
            <person name="Nolan M."/>
            <person name="Ohm R.A."/>
            <person name="Tamas L."/>
            <person name="Grigoriev I.V."/>
            <person name="Spatafora J.W."/>
            <person name="Nagy L.G."/>
            <person name="Kovacs G.M."/>
        </authorList>
    </citation>
    <scope>NUCLEOTIDE SEQUENCE [LARGE SCALE GENOMIC DNA]</scope>
    <source>
        <strain evidence="2 3">DSE2036</strain>
    </source>
</reference>
<gene>
    <name evidence="2" type="ORF">DM02DRAFT_628347</name>
</gene>
<evidence type="ECO:0000313" key="3">
    <source>
        <dbReference type="Proteomes" id="UP000244855"/>
    </source>
</evidence>
<dbReference type="AlphaFoldDB" id="A0A2V1DQU0"/>
<evidence type="ECO:0000313" key="2">
    <source>
        <dbReference type="EMBL" id="PVI00623.1"/>
    </source>
</evidence>
<keyword evidence="3" id="KW-1185">Reference proteome</keyword>
<feature type="region of interest" description="Disordered" evidence="1">
    <location>
        <begin position="187"/>
        <end position="250"/>
    </location>
</feature>
<dbReference type="Proteomes" id="UP000244855">
    <property type="component" value="Unassembled WGS sequence"/>
</dbReference>
<dbReference type="STRING" id="97972.A0A2V1DQU0"/>
<feature type="region of interest" description="Disordered" evidence="1">
    <location>
        <begin position="104"/>
        <end position="168"/>
    </location>
</feature>
<name>A0A2V1DQU0_9PLEO</name>
<proteinExistence type="predicted"/>
<feature type="compositionally biased region" description="Basic and acidic residues" evidence="1">
    <location>
        <begin position="155"/>
        <end position="168"/>
    </location>
</feature>